<dbReference type="GO" id="GO:0046872">
    <property type="term" value="F:metal ion binding"/>
    <property type="evidence" value="ECO:0007669"/>
    <property type="project" value="UniProtKB-KW"/>
</dbReference>
<dbReference type="PROSITE" id="PS00149">
    <property type="entry name" value="SULFATASE_2"/>
    <property type="match status" value="1"/>
</dbReference>
<dbReference type="InterPro" id="IPR035874">
    <property type="entry name" value="IDS"/>
</dbReference>
<keyword evidence="4" id="KW-0732">Signal</keyword>
<evidence type="ECO:0000256" key="6">
    <source>
        <dbReference type="ARBA" id="ARBA00022837"/>
    </source>
</evidence>
<dbReference type="InterPro" id="IPR000917">
    <property type="entry name" value="Sulfatase_N"/>
</dbReference>
<dbReference type="Proteomes" id="UP000600139">
    <property type="component" value="Unassembled WGS sequence"/>
</dbReference>
<protein>
    <submittedName>
        <fullName evidence="8">Sulfatase</fullName>
    </submittedName>
</protein>
<dbReference type="RefSeq" id="WP_200352060.1">
    <property type="nucleotide sequence ID" value="NZ_BAABHZ010000001.1"/>
</dbReference>
<dbReference type="GO" id="GO:0005737">
    <property type="term" value="C:cytoplasm"/>
    <property type="evidence" value="ECO:0007669"/>
    <property type="project" value="TreeGrafter"/>
</dbReference>
<evidence type="ECO:0000313" key="9">
    <source>
        <dbReference type="Proteomes" id="UP000600139"/>
    </source>
</evidence>
<dbReference type="SUPFAM" id="SSF53649">
    <property type="entry name" value="Alkaline phosphatase-like"/>
    <property type="match status" value="1"/>
</dbReference>
<sequence length="514" mass="56836">MTIPIPPVSRILLLLSGLITFSHAAPKNVLFIAVDDLKPSIGAYGDRLAKTPNIDRLAARGLLFESAYTSQALCAPSRNALFTGLRPTTLGLYNFEAHLRDALPNAVTLPQQFMRNGYRSEAVGKLFHVGRGLPDDRKSWSVPFLDPSAPVYALKESEAAADMTTREKRNQRGAFYESAEVADETYVDGKIATQVINRLKAAKARPDTPFFIAAGFHRPHLPFVAPKKYWDLHDPAKFKLAHFRTAPEGAPSASMRPNSELGIYRGIPSNGVVDEATQRKLMHGYYAAVSYTDAQVGKVIDALDRLGLAENTIIVLWGDHGWHLGDHGLWAKMTNFEEATRIPLIISAPGVTTRGSKTKSLVESIDIYPTLLELANLRRPNSTPKLEGKSLVPILRTPTASVNDHVLQVIPRQKLLGRSLRTSTHRLVEWKRPGAAAHTAKVELYNYSTDPEEKKNLAASQPKLVARLRQKLHAYPEAKPQFVRGRAGSAADPTIDLLFFNRDKEGQSEDRPEP</sequence>
<name>A0A934R4P6_9BACT</name>
<dbReference type="PROSITE" id="PS00523">
    <property type="entry name" value="SULFATASE_1"/>
    <property type="match status" value="1"/>
</dbReference>
<dbReference type="AlphaFoldDB" id="A0A934R4P6"/>
<organism evidence="8 9">
    <name type="scientific">Luteolibacter yonseiensis</name>
    <dbReference type="NCBI Taxonomy" id="1144680"/>
    <lineage>
        <taxon>Bacteria</taxon>
        <taxon>Pseudomonadati</taxon>
        <taxon>Verrucomicrobiota</taxon>
        <taxon>Verrucomicrobiia</taxon>
        <taxon>Verrucomicrobiales</taxon>
        <taxon>Verrucomicrobiaceae</taxon>
        <taxon>Luteolibacter</taxon>
    </lineage>
</organism>
<dbReference type="InterPro" id="IPR017850">
    <property type="entry name" value="Alkaline_phosphatase_core_sf"/>
</dbReference>
<keyword evidence="6" id="KW-0106">Calcium</keyword>
<dbReference type="GO" id="GO:0004423">
    <property type="term" value="F:iduronate-2-sulfatase activity"/>
    <property type="evidence" value="ECO:0007669"/>
    <property type="project" value="InterPro"/>
</dbReference>
<dbReference type="PANTHER" id="PTHR45953">
    <property type="entry name" value="IDURONATE 2-SULFATASE"/>
    <property type="match status" value="1"/>
</dbReference>
<dbReference type="PANTHER" id="PTHR45953:SF1">
    <property type="entry name" value="IDURONATE 2-SULFATASE"/>
    <property type="match status" value="1"/>
</dbReference>
<comment type="caution">
    <text evidence="8">The sequence shown here is derived from an EMBL/GenBank/DDBJ whole genome shotgun (WGS) entry which is preliminary data.</text>
</comment>
<evidence type="ECO:0000256" key="2">
    <source>
        <dbReference type="ARBA" id="ARBA00008779"/>
    </source>
</evidence>
<reference evidence="8" key="1">
    <citation type="submission" date="2021-01" db="EMBL/GenBank/DDBJ databases">
        <title>Modified the classification status of verrucomicrobia.</title>
        <authorList>
            <person name="Feng X."/>
        </authorList>
    </citation>
    <scope>NUCLEOTIDE SEQUENCE</scope>
    <source>
        <strain evidence="8">JCM 18052</strain>
    </source>
</reference>
<evidence type="ECO:0000313" key="8">
    <source>
        <dbReference type="EMBL" id="MBK1817106.1"/>
    </source>
</evidence>
<keyword evidence="9" id="KW-1185">Reference proteome</keyword>
<comment type="cofactor">
    <cofactor evidence="1">
        <name>Ca(2+)</name>
        <dbReference type="ChEBI" id="CHEBI:29108"/>
    </cofactor>
</comment>
<gene>
    <name evidence="8" type="ORF">JIN84_15915</name>
</gene>
<evidence type="ECO:0000256" key="5">
    <source>
        <dbReference type="ARBA" id="ARBA00022801"/>
    </source>
</evidence>
<keyword evidence="5" id="KW-0378">Hydrolase</keyword>
<evidence type="ECO:0000256" key="1">
    <source>
        <dbReference type="ARBA" id="ARBA00001913"/>
    </source>
</evidence>
<accession>A0A934R4P6</accession>
<feature type="domain" description="Sulfatase N-terminal" evidence="7">
    <location>
        <begin position="27"/>
        <end position="376"/>
    </location>
</feature>
<keyword evidence="3" id="KW-0479">Metal-binding</keyword>
<evidence type="ECO:0000256" key="4">
    <source>
        <dbReference type="ARBA" id="ARBA00022729"/>
    </source>
</evidence>
<dbReference type="Pfam" id="PF00884">
    <property type="entry name" value="Sulfatase"/>
    <property type="match status" value="1"/>
</dbReference>
<dbReference type="CDD" id="cd16030">
    <property type="entry name" value="iduronate-2-sulfatase"/>
    <property type="match status" value="1"/>
</dbReference>
<dbReference type="InterPro" id="IPR024607">
    <property type="entry name" value="Sulfatase_CS"/>
</dbReference>
<evidence type="ECO:0000259" key="7">
    <source>
        <dbReference type="Pfam" id="PF00884"/>
    </source>
</evidence>
<dbReference type="Gene3D" id="3.40.720.10">
    <property type="entry name" value="Alkaline Phosphatase, subunit A"/>
    <property type="match status" value="1"/>
</dbReference>
<evidence type="ECO:0000256" key="3">
    <source>
        <dbReference type="ARBA" id="ARBA00022723"/>
    </source>
</evidence>
<comment type="similarity">
    <text evidence="2">Belongs to the sulfatase family.</text>
</comment>
<dbReference type="EMBL" id="JAENIK010000012">
    <property type="protein sequence ID" value="MBK1817106.1"/>
    <property type="molecule type" value="Genomic_DNA"/>
</dbReference>
<proteinExistence type="inferred from homology"/>